<dbReference type="Gene3D" id="3.80.10.10">
    <property type="entry name" value="Ribonuclease Inhibitor"/>
    <property type="match status" value="1"/>
</dbReference>
<dbReference type="SUPFAM" id="SSF52058">
    <property type="entry name" value="L domain-like"/>
    <property type="match status" value="1"/>
</dbReference>
<organism evidence="3 4">
    <name type="scientific">Cystoisospora suis</name>
    <dbReference type="NCBI Taxonomy" id="483139"/>
    <lineage>
        <taxon>Eukaryota</taxon>
        <taxon>Sar</taxon>
        <taxon>Alveolata</taxon>
        <taxon>Apicomplexa</taxon>
        <taxon>Conoidasida</taxon>
        <taxon>Coccidia</taxon>
        <taxon>Eucoccidiorida</taxon>
        <taxon>Eimeriorina</taxon>
        <taxon>Sarcocystidae</taxon>
        <taxon>Cystoisospora</taxon>
    </lineage>
</organism>
<dbReference type="EMBL" id="MIGC01000426">
    <property type="protein sequence ID" value="PHJ25060.1"/>
    <property type="molecule type" value="Genomic_DNA"/>
</dbReference>
<dbReference type="PROSITE" id="PS51450">
    <property type="entry name" value="LRR"/>
    <property type="match status" value="2"/>
</dbReference>
<evidence type="ECO:0000256" key="1">
    <source>
        <dbReference type="ARBA" id="ARBA00022614"/>
    </source>
</evidence>
<dbReference type="GeneID" id="94424486"/>
<keyword evidence="4" id="KW-1185">Reference proteome</keyword>
<dbReference type="OrthoDB" id="433501at2759"/>
<sequence>MQPQNQASTWHVLRAVTGHFDPTTVCVFNGQNTSFSLWKQELPLCTNLLYLNLSNCGLSNISALFPLTQLTHLDISHNSIMTLDQINRFKYLENLRAVANPITRFQDVRDLSGLHFLTSLSLQNIDQSDACPVCRIEDYKARILYLLPQTSSHGGSKTETPRIVVAPGGSPRSHVAGLRTRLRSLDGLRVQHPDVVALADKGLRIINSMKSKTEKLRDRITEVCNPIVLGFTPLDEDTELFQQPDFSSCHEELALLKQSLDDAKKVLAQFEDVTSTTIDPSAKVKEEKA</sequence>
<gene>
    <name evidence="3" type="ORF">CSUI_001069</name>
</gene>
<dbReference type="InterPro" id="IPR032675">
    <property type="entry name" value="LRR_dom_sf"/>
</dbReference>
<dbReference type="RefSeq" id="XP_067926732.1">
    <property type="nucleotide sequence ID" value="XM_068061275.1"/>
</dbReference>
<dbReference type="PANTHER" id="PTHR15454">
    <property type="entry name" value="NISCHARIN RELATED"/>
    <property type="match status" value="1"/>
</dbReference>
<dbReference type="InterPro" id="IPR001611">
    <property type="entry name" value="Leu-rich_rpt"/>
</dbReference>
<keyword evidence="1" id="KW-0433">Leucine-rich repeat</keyword>
<evidence type="ECO:0000256" key="2">
    <source>
        <dbReference type="ARBA" id="ARBA00022737"/>
    </source>
</evidence>
<dbReference type="AlphaFoldDB" id="A0A2C6KYP4"/>
<proteinExistence type="predicted"/>
<comment type="caution">
    <text evidence="3">The sequence shown here is derived from an EMBL/GenBank/DDBJ whole genome shotgun (WGS) entry which is preliminary data.</text>
</comment>
<dbReference type="GO" id="GO:0005737">
    <property type="term" value="C:cytoplasm"/>
    <property type="evidence" value="ECO:0007669"/>
    <property type="project" value="TreeGrafter"/>
</dbReference>
<evidence type="ECO:0000313" key="4">
    <source>
        <dbReference type="Proteomes" id="UP000221165"/>
    </source>
</evidence>
<dbReference type="VEuPathDB" id="ToxoDB:CSUI_001069"/>
<name>A0A2C6KYP4_9APIC</name>
<accession>A0A2C6KYP4</accession>
<dbReference type="Proteomes" id="UP000221165">
    <property type="component" value="Unassembled WGS sequence"/>
</dbReference>
<evidence type="ECO:0000313" key="3">
    <source>
        <dbReference type="EMBL" id="PHJ25060.1"/>
    </source>
</evidence>
<reference evidence="3 4" key="1">
    <citation type="journal article" date="2017" name="Int. J. Parasitol.">
        <title>The genome of the protozoan parasite Cystoisospora suis and a reverse vaccinology approach to identify vaccine candidates.</title>
        <authorList>
            <person name="Palmieri N."/>
            <person name="Shrestha A."/>
            <person name="Ruttkowski B."/>
            <person name="Beck T."/>
            <person name="Vogl C."/>
            <person name="Tomley F."/>
            <person name="Blake D.P."/>
            <person name="Joachim A."/>
        </authorList>
    </citation>
    <scope>NUCLEOTIDE SEQUENCE [LARGE SCALE GENOMIC DNA]</scope>
    <source>
        <strain evidence="3 4">Wien I</strain>
    </source>
</reference>
<protein>
    <submittedName>
        <fullName evidence="3">Leucine rich repeat-containing protein</fullName>
    </submittedName>
</protein>
<keyword evidence="2" id="KW-0677">Repeat</keyword>